<dbReference type="SUPFAM" id="SSF51391">
    <property type="entry name" value="Thiamin phosphate synthase"/>
    <property type="match status" value="1"/>
</dbReference>
<organism evidence="4 5">
    <name type="scientific">Sulfurimonas diazotrophicus</name>
    <dbReference type="NCBI Taxonomy" id="3131939"/>
    <lineage>
        <taxon>Bacteria</taxon>
        <taxon>Pseudomonadati</taxon>
        <taxon>Campylobacterota</taxon>
        <taxon>Epsilonproteobacteria</taxon>
        <taxon>Campylobacterales</taxon>
        <taxon>Sulfurimonadaceae</taxon>
        <taxon>Sulfurimonas</taxon>
    </lineage>
</organism>
<dbReference type="CDD" id="cd00564">
    <property type="entry name" value="TMP_TenI"/>
    <property type="match status" value="1"/>
</dbReference>
<keyword evidence="5" id="KW-1185">Reference proteome</keyword>
<feature type="domain" description="Thiamine phosphate synthase/TenI" evidence="3">
    <location>
        <begin position="19"/>
        <end position="200"/>
    </location>
</feature>
<dbReference type="EMBL" id="CP147920">
    <property type="protein sequence ID" value="XAU16161.1"/>
    <property type="molecule type" value="Genomic_DNA"/>
</dbReference>
<accession>A0ABZ3HEA1</accession>
<proteinExistence type="predicted"/>
<dbReference type="PANTHER" id="PTHR20857:SF15">
    <property type="entry name" value="THIAMINE-PHOSPHATE SYNTHASE"/>
    <property type="match status" value="1"/>
</dbReference>
<evidence type="ECO:0000259" key="3">
    <source>
        <dbReference type="Pfam" id="PF02581"/>
    </source>
</evidence>
<dbReference type="Pfam" id="PF02581">
    <property type="entry name" value="TMP-TENI"/>
    <property type="match status" value="1"/>
</dbReference>
<dbReference type="InterPro" id="IPR022998">
    <property type="entry name" value="ThiamineP_synth_TenI"/>
</dbReference>
<dbReference type="Proteomes" id="UP001447842">
    <property type="component" value="Chromosome"/>
</dbReference>
<reference evidence="4 5" key="1">
    <citation type="submission" date="2024-03" db="EMBL/GenBank/DDBJ databases">
        <title>Sulfurimonas sp. HSL3-1.</title>
        <authorList>
            <person name="Wang S."/>
        </authorList>
    </citation>
    <scope>NUCLEOTIDE SEQUENCE [LARGE SCALE GENOMIC DNA]</scope>
    <source>
        <strain evidence="4 5">HSL3-1</strain>
    </source>
</reference>
<dbReference type="Gene3D" id="3.20.20.70">
    <property type="entry name" value="Aldolase class I"/>
    <property type="match status" value="1"/>
</dbReference>
<evidence type="ECO:0000256" key="1">
    <source>
        <dbReference type="ARBA" id="ARBA00004948"/>
    </source>
</evidence>
<dbReference type="InterPro" id="IPR036206">
    <property type="entry name" value="ThiamineP_synth_sf"/>
</dbReference>
<evidence type="ECO:0000256" key="2">
    <source>
        <dbReference type="ARBA" id="ARBA00022977"/>
    </source>
</evidence>
<sequence length="207" mass="22044">MTRSEIDAFFTSLPSNALYALCDQALLDSHALELEPYVEACRRLDVSLIQYRNKAAETDAVTAALERLRGLWDGMLIINDRWQLHALCDGVHVGQDDLLGFGADAAAAAQSLRGEVGGDCVIGLSTHNATEIATANTLGIDYIGLGAFRATGTKTDAAVLGEDLDTLAAASVHPVAAIGGVGFEDRFTHARMRVMGSAIIAEAQRWK</sequence>
<name>A0ABZ3HEA1_9BACT</name>
<dbReference type="InterPro" id="IPR013785">
    <property type="entry name" value="Aldolase_TIM"/>
</dbReference>
<evidence type="ECO:0000313" key="4">
    <source>
        <dbReference type="EMBL" id="XAU16161.1"/>
    </source>
</evidence>
<evidence type="ECO:0000313" key="5">
    <source>
        <dbReference type="Proteomes" id="UP001447842"/>
    </source>
</evidence>
<comment type="pathway">
    <text evidence="1">Cofactor biosynthesis; thiamine diphosphate biosynthesis.</text>
</comment>
<protein>
    <submittedName>
        <fullName evidence="4">Thiamine phosphate synthase</fullName>
    </submittedName>
</protein>
<dbReference type="PANTHER" id="PTHR20857">
    <property type="entry name" value="THIAMINE-PHOSPHATE PYROPHOSPHORYLASE"/>
    <property type="match status" value="1"/>
</dbReference>
<gene>
    <name evidence="4" type="ORF">WCY31_05485</name>
</gene>
<dbReference type="RefSeq" id="WP_345973552.1">
    <property type="nucleotide sequence ID" value="NZ_CP147920.1"/>
</dbReference>
<keyword evidence="2" id="KW-0784">Thiamine biosynthesis</keyword>